<proteinExistence type="predicted"/>
<dbReference type="EMBL" id="AP017312">
    <property type="protein sequence ID" value="BAU28287.1"/>
    <property type="molecule type" value="Genomic_DNA"/>
</dbReference>
<name>A0A0U5B4F5_9BACL</name>
<gene>
    <name evidence="1" type="ORF">CB4_02461</name>
</gene>
<dbReference type="AlphaFoldDB" id="A0A0U5B4F5"/>
<evidence type="ECO:0000313" key="2">
    <source>
        <dbReference type="Proteomes" id="UP000217696"/>
    </source>
</evidence>
<dbReference type="KEGG" id="asoc:CB4_02461"/>
<protein>
    <submittedName>
        <fullName evidence="1">Uncharacterized protein</fullName>
    </submittedName>
</protein>
<reference evidence="1 2" key="1">
    <citation type="submission" date="2015-12" db="EMBL/GenBank/DDBJ databases">
        <title>Genome sequence of Aneurinibacillus soli.</title>
        <authorList>
            <person name="Lee J.S."/>
            <person name="Lee K.C."/>
            <person name="Kim K.K."/>
            <person name="Lee B.W."/>
        </authorList>
    </citation>
    <scope>NUCLEOTIDE SEQUENCE [LARGE SCALE GENOMIC DNA]</scope>
    <source>
        <strain evidence="1 2">CB4</strain>
    </source>
</reference>
<keyword evidence="2" id="KW-1185">Reference proteome</keyword>
<sequence>MDVYHFNGNKLKICSKIKIVNKEVGIQKVFYVVLKKTIK</sequence>
<accession>A0A0U5B4F5</accession>
<organism evidence="1 2">
    <name type="scientific">Aneurinibacillus soli</name>
    <dbReference type="NCBI Taxonomy" id="1500254"/>
    <lineage>
        <taxon>Bacteria</taxon>
        <taxon>Bacillati</taxon>
        <taxon>Bacillota</taxon>
        <taxon>Bacilli</taxon>
        <taxon>Bacillales</taxon>
        <taxon>Paenibacillaceae</taxon>
        <taxon>Aneurinibacillus group</taxon>
        <taxon>Aneurinibacillus</taxon>
    </lineage>
</organism>
<dbReference type="Proteomes" id="UP000217696">
    <property type="component" value="Chromosome"/>
</dbReference>
<evidence type="ECO:0000313" key="1">
    <source>
        <dbReference type="EMBL" id="BAU28287.1"/>
    </source>
</evidence>